<dbReference type="EMBL" id="CAXKWB010043202">
    <property type="protein sequence ID" value="CAL4159000.1"/>
    <property type="molecule type" value="Genomic_DNA"/>
</dbReference>
<feature type="domain" description="Peptidase S1" evidence="1">
    <location>
        <begin position="55"/>
        <end position="113"/>
    </location>
</feature>
<sequence>VQSMRRSQRTEIPSLDQCGRSAAKFGVGKRVKPQTIKVGDFPWLAAIGKIRNQQTVNGRIIQTRQFKATCGGTLITNRHVLSAAHCFIHSSVIRDPPTHVRLGEHNLRKDGDGAQD</sequence>
<dbReference type="Gene3D" id="2.40.10.10">
    <property type="entry name" value="Trypsin-like serine proteases"/>
    <property type="match status" value="1"/>
</dbReference>
<organism evidence="2 3">
    <name type="scientific">Meganyctiphanes norvegica</name>
    <name type="common">Northern krill</name>
    <name type="synonym">Thysanopoda norvegica</name>
    <dbReference type="NCBI Taxonomy" id="48144"/>
    <lineage>
        <taxon>Eukaryota</taxon>
        <taxon>Metazoa</taxon>
        <taxon>Ecdysozoa</taxon>
        <taxon>Arthropoda</taxon>
        <taxon>Crustacea</taxon>
        <taxon>Multicrustacea</taxon>
        <taxon>Malacostraca</taxon>
        <taxon>Eumalacostraca</taxon>
        <taxon>Eucarida</taxon>
        <taxon>Euphausiacea</taxon>
        <taxon>Euphausiidae</taxon>
        <taxon>Meganyctiphanes</taxon>
    </lineage>
</organism>
<protein>
    <recommendedName>
        <fullName evidence="1">Peptidase S1 domain-containing protein</fullName>
    </recommendedName>
</protein>
<dbReference type="InterPro" id="IPR009003">
    <property type="entry name" value="Peptidase_S1_PA"/>
</dbReference>
<evidence type="ECO:0000259" key="1">
    <source>
        <dbReference type="Pfam" id="PF00089"/>
    </source>
</evidence>
<accession>A0AAV2S4B5</accession>
<dbReference type="AlphaFoldDB" id="A0AAV2S4B5"/>
<dbReference type="PANTHER" id="PTHR24260:SF147">
    <property type="entry name" value="EG:BACR7A4.3 PROTEIN-RELATED"/>
    <property type="match status" value="1"/>
</dbReference>
<dbReference type="PANTHER" id="PTHR24260">
    <property type="match status" value="1"/>
</dbReference>
<dbReference type="GO" id="GO:0004252">
    <property type="term" value="F:serine-type endopeptidase activity"/>
    <property type="evidence" value="ECO:0007669"/>
    <property type="project" value="InterPro"/>
</dbReference>
<keyword evidence="3" id="KW-1185">Reference proteome</keyword>
<dbReference type="InterPro" id="IPR051333">
    <property type="entry name" value="CLIP_Serine_Protease"/>
</dbReference>
<dbReference type="GO" id="GO:0006508">
    <property type="term" value="P:proteolysis"/>
    <property type="evidence" value="ECO:0007669"/>
    <property type="project" value="InterPro"/>
</dbReference>
<evidence type="ECO:0000313" key="3">
    <source>
        <dbReference type="Proteomes" id="UP001497623"/>
    </source>
</evidence>
<feature type="non-terminal residue" evidence="2">
    <location>
        <position position="1"/>
    </location>
</feature>
<comment type="caution">
    <text evidence="2">The sequence shown here is derived from an EMBL/GenBank/DDBJ whole genome shotgun (WGS) entry which is preliminary data.</text>
</comment>
<proteinExistence type="predicted"/>
<dbReference type="InterPro" id="IPR018114">
    <property type="entry name" value="TRYPSIN_HIS"/>
</dbReference>
<dbReference type="Proteomes" id="UP001497623">
    <property type="component" value="Unassembled WGS sequence"/>
</dbReference>
<gene>
    <name evidence="2" type="ORF">MNOR_LOCUS32197</name>
</gene>
<name>A0AAV2S4B5_MEGNR</name>
<dbReference type="InterPro" id="IPR001254">
    <property type="entry name" value="Trypsin_dom"/>
</dbReference>
<dbReference type="Pfam" id="PF00089">
    <property type="entry name" value="Trypsin"/>
    <property type="match status" value="1"/>
</dbReference>
<dbReference type="PROSITE" id="PS00134">
    <property type="entry name" value="TRYPSIN_HIS"/>
    <property type="match status" value="1"/>
</dbReference>
<feature type="non-terminal residue" evidence="2">
    <location>
        <position position="116"/>
    </location>
</feature>
<evidence type="ECO:0000313" key="2">
    <source>
        <dbReference type="EMBL" id="CAL4159000.1"/>
    </source>
</evidence>
<dbReference type="InterPro" id="IPR043504">
    <property type="entry name" value="Peptidase_S1_PA_chymotrypsin"/>
</dbReference>
<reference evidence="2 3" key="1">
    <citation type="submission" date="2024-05" db="EMBL/GenBank/DDBJ databases">
        <authorList>
            <person name="Wallberg A."/>
        </authorList>
    </citation>
    <scope>NUCLEOTIDE SEQUENCE [LARGE SCALE GENOMIC DNA]</scope>
</reference>
<dbReference type="SUPFAM" id="SSF50494">
    <property type="entry name" value="Trypsin-like serine proteases"/>
    <property type="match status" value="1"/>
</dbReference>